<keyword evidence="5" id="KW-0234">DNA repair</keyword>
<proteinExistence type="predicted"/>
<comment type="cofactor">
    <cofactor evidence="1">
        <name>a divalent metal cation</name>
        <dbReference type="ChEBI" id="CHEBI:60240"/>
    </cofactor>
</comment>
<comment type="catalytic activity">
    <reaction evidence="6">
        <text>ATP + (deoxyribonucleotide)n-3'-hydroxyl + 5'-phospho-(deoxyribonucleotide)m = (deoxyribonucleotide)n+m + AMP + diphosphate.</text>
        <dbReference type="EC" id="6.5.1.1"/>
    </reaction>
</comment>
<dbReference type="Proteomes" id="UP001501600">
    <property type="component" value="Unassembled WGS sequence"/>
</dbReference>
<dbReference type="PANTHER" id="PTHR47810">
    <property type="entry name" value="DNA LIGASE"/>
    <property type="match status" value="1"/>
</dbReference>
<feature type="domain" description="ATP-dependent DNA ligase family profile" evidence="7">
    <location>
        <begin position="65"/>
        <end position="218"/>
    </location>
</feature>
<organism evidence="9 10">
    <name type="scientific">Ferrimonas gelatinilytica</name>
    <dbReference type="NCBI Taxonomy" id="1255257"/>
    <lineage>
        <taxon>Bacteria</taxon>
        <taxon>Pseudomonadati</taxon>
        <taxon>Pseudomonadota</taxon>
        <taxon>Gammaproteobacteria</taxon>
        <taxon>Alteromonadales</taxon>
        <taxon>Ferrimonadaceae</taxon>
        <taxon>Ferrimonas</taxon>
    </lineage>
</organism>
<evidence type="ECO:0000256" key="1">
    <source>
        <dbReference type="ARBA" id="ARBA00001968"/>
    </source>
</evidence>
<protein>
    <submittedName>
        <fullName evidence="9">DNA ligase</fullName>
    </submittedName>
</protein>
<keyword evidence="4" id="KW-0227">DNA damage</keyword>
<evidence type="ECO:0000256" key="5">
    <source>
        <dbReference type="ARBA" id="ARBA00023204"/>
    </source>
</evidence>
<dbReference type="GO" id="GO:0016874">
    <property type="term" value="F:ligase activity"/>
    <property type="evidence" value="ECO:0007669"/>
    <property type="project" value="UniProtKB-KW"/>
</dbReference>
<dbReference type="CDD" id="cd07896">
    <property type="entry name" value="Adenylation_kDNA_ligase_like"/>
    <property type="match status" value="1"/>
</dbReference>
<dbReference type="InterPro" id="IPR012310">
    <property type="entry name" value="DNA_ligase_ATP-dep_cent"/>
</dbReference>
<dbReference type="SUPFAM" id="SSF50249">
    <property type="entry name" value="Nucleic acid-binding proteins"/>
    <property type="match status" value="1"/>
</dbReference>
<name>A0ABP9SDY1_9GAMM</name>
<evidence type="ECO:0000313" key="10">
    <source>
        <dbReference type="Proteomes" id="UP001501600"/>
    </source>
</evidence>
<dbReference type="InterPro" id="IPR029319">
    <property type="entry name" value="DNA_ligase_OB"/>
</dbReference>
<evidence type="ECO:0000256" key="3">
    <source>
        <dbReference type="ARBA" id="ARBA00022705"/>
    </source>
</evidence>
<dbReference type="Gene3D" id="3.30.470.30">
    <property type="entry name" value="DNA ligase/mRNA capping enzyme"/>
    <property type="match status" value="1"/>
</dbReference>
<dbReference type="Pfam" id="PF14743">
    <property type="entry name" value="DNA_ligase_OB_2"/>
    <property type="match status" value="1"/>
</dbReference>
<accession>A0ABP9SDY1</accession>
<evidence type="ECO:0000259" key="8">
    <source>
        <dbReference type="Pfam" id="PF14743"/>
    </source>
</evidence>
<dbReference type="Pfam" id="PF01068">
    <property type="entry name" value="DNA_ligase_A_M"/>
    <property type="match status" value="1"/>
</dbReference>
<evidence type="ECO:0000313" key="9">
    <source>
        <dbReference type="EMBL" id="GAA5194106.1"/>
    </source>
</evidence>
<keyword evidence="10" id="KW-1185">Reference proteome</keyword>
<keyword evidence="3" id="KW-0235">DNA replication</keyword>
<keyword evidence="2 9" id="KW-0436">Ligase</keyword>
<dbReference type="NCBIfam" id="NF006592">
    <property type="entry name" value="PRK09125.1"/>
    <property type="match status" value="1"/>
</dbReference>
<dbReference type="InterPro" id="IPR012340">
    <property type="entry name" value="NA-bd_OB-fold"/>
</dbReference>
<sequence length="300" mass="33728">MPLNPIRWPVSYWPMLLGAPLSLPLSGAEPPSTVDTLGVSEQPKAPALPLAKAYRPGLNLTHYWMSEKLDGMRAYWDGTQLSSRSGHKIHAPGFFLAQLPAHPLDGELWLGRGQFEALMAIVRDRVPDEAAWRQVRFMLFDAPDRGVIYEQRYRHLATLLSGAERPQLARIEHRSIQDEKQLQAELARIVAAGGEGVVLRHRQGLYLPGRSDELLKLKSYQDDEAVVLAHLPGKGQFRGMMGSLLVEDRQGRQFRIGSGFTHAQRREPPEVGTVITYRFNGRTASGLPRFARFDRTFVAF</sequence>
<evidence type="ECO:0000259" key="7">
    <source>
        <dbReference type="Pfam" id="PF01068"/>
    </source>
</evidence>
<dbReference type="PANTHER" id="PTHR47810:SF1">
    <property type="entry name" value="DNA LIGASE B"/>
    <property type="match status" value="1"/>
</dbReference>
<dbReference type="RefSeq" id="WP_345317636.1">
    <property type="nucleotide sequence ID" value="NZ_BAABLF010000028.1"/>
</dbReference>
<reference evidence="10" key="1">
    <citation type="journal article" date="2019" name="Int. J. Syst. Evol. Microbiol.">
        <title>The Global Catalogue of Microorganisms (GCM) 10K type strain sequencing project: providing services to taxonomists for standard genome sequencing and annotation.</title>
        <authorList>
            <consortium name="The Broad Institute Genomics Platform"/>
            <consortium name="The Broad Institute Genome Sequencing Center for Infectious Disease"/>
            <person name="Wu L."/>
            <person name="Ma J."/>
        </authorList>
    </citation>
    <scope>NUCLEOTIDE SEQUENCE [LARGE SCALE GENOMIC DNA]</scope>
    <source>
        <strain evidence="10">JCM 18720</strain>
    </source>
</reference>
<dbReference type="InterPro" id="IPR050326">
    <property type="entry name" value="NAD_dep_DNA_ligaseB"/>
</dbReference>
<dbReference type="EMBL" id="BAABLF010000028">
    <property type="protein sequence ID" value="GAA5194106.1"/>
    <property type="molecule type" value="Genomic_DNA"/>
</dbReference>
<dbReference type="SUPFAM" id="SSF56091">
    <property type="entry name" value="DNA ligase/mRNA capping enzyme, catalytic domain"/>
    <property type="match status" value="1"/>
</dbReference>
<comment type="caution">
    <text evidence="9">The sequence shown here is derived from an EMBL/GenBank/DDBJ whole genome shotgun (WGS) entry which is preliminary data.</text>
</comment>
<evidence type="ECO:0000256" key="4">
    <source>
        <dbReference type="ARBA" id="ARBA00022763"/>
    </source>
</evidence>
<dbReference type="Gene3D" id="3.30.1490.70">
    <property type="match status" value="1"/>
</dbReference>
<dbReference type="Gene3D" id="2.40.50.140">
    <property type="entry name" value="Nucleic acid-binding proteins"/>
    <property type="match status" value="1"/>
</dbReference>
<evidence type="ECO:0000256" key="2">
    <source>
        <dbReference type="ARBA" id="ARBA00022598"/>
    </source>
</evidence>
<evidence type="ECO:0000256" key="6">
    <source>
        <dbReference type="ARBA" id="ARBA00034003"/>
    </source>
</evidence>
<dbReference type="CDD" id="cd08041">
    <property type="entry name" value="OBF_kDNA_ligase_like"/>
    <property type="match status" value="1"/>
</dbReference>
<gene>
    <name evidence="9" type="ORF">GCM10025772_26350</name>
</gene>
<feature type="domain" description="DNA ligase OB-like" evidence="8">
    <location>
        <begin position="232"/>
        <end position="295"/>
    </location>
</feature>